<comment type="subcellular location">
    <subcellularLocation>
        <location evidence="1">Cell membrane</location>
        <topology evidence="1">Peripheral membrane protein</topology>
    </subcellularLocation>
</comment>
<dbReference type="PANTHER" id="PTHR42771">
    <property type="entry name" value="IRON(3+)-HYDROXAMATE IMPORT ATP-BINDING PROTEIN FHUC"/>
    <property type="match status" value="1"/>
</dbReference>
<dbReference type="GO" id="GO:0006826">
    <property type="term" value="P:iron ion transport"/>
    <property type="evidence" value="ECO:0007669"/>
    <property type="project" value="UniProtKB-KW"/>
</dbReference>
<evidence type="ECO:0000313" key="13">
    <source>
        <dbReference type="Proteomes" id="UP000444174"/>
    </source>
</evidence>
<dbReference type="AlphaFoldDB" id="A0A843YA18"/>
<dbReference type="GO" id="GO:0016887">
    <property type="term" value="F:ATP hydrolysis activity"/>
    <property type="evidence" value="ECO:0007669"/>
    <property type="project" value="InterPro"/>
</dbReference>
<proteinExistence type="inferred from homology"/>
<reference evidence="12 13" key="1">
    <citation type="submission" date="2019-10" db="EMBL/GenBank/DDBJ databases">
        <title>Epibacterium sp. nov., isolated from seawater.</title>
        <authorList>
            <person name="Zhang X."/>
            <person name="Li N."/>
        </authorList>
    </citation>
    <scope>NUCLEOTIDE SEQUENCE [LARGE SCALE GENOMIC DNA]</scope>
    <source>
        <strain evidence="12 13">SM1979</strain>
    </source>
</reference>
<dbReference type="PANTHER" id="PTHR42771:SF3">
    <property type="entry name" value="PETROBACTIN IMPORT ATP-BINDING PROTEIN YCLP"/>
    <property type="match status" value="1"/>
</dbReference>
<evidence type="ECO:0000259" key="11">
    <source>
        <dbReference type="PROSITE" id="PS50893"/>
    </source>
</evidence>
<dbReference type="RefSeq" id="WP_153214691.1">
    <property type="nucleotide sequence ID" value="NZ_WIBF01000002.1"/>
</dbReference>
<keyword evidence="5" id="KW-0410">Iron transport</keyword>
<dbReference type="PROSITE" id="PS50893">
    <property type="entry name" value="ABC_TRANSPORTER_2"/>
    <property type="match status" value="1"/>
</dbReference>
<evidence type="ECO:0000256" key="6">
    <source>
        <dbReference type="ARBA" id="ARBA00022741"/>
    </source>
</evidence>
<dbReference type="FunFam" id="3.40.50.300:FF:000134">
    <property type="entry name" value="Iron-enterobactin ABC transporter ATP-binding protein"/>
    <property type="match status" value="1"/>
</dbReference>
<dbReference type="SUPFAM" id="SSF52540">
    <property type="entry name" value="P-loop containing nucleoside triphosphate hydrolases"/>
    <property type="match status" value="1"/>
</dbReference>
<dbReference type="Pfam" id="PF00005">
    <property type="entry name" value="ABC_tran"/>
    <property type="match status" value="1"/>
</dbReference>
<name>A0A843YA18_9RHOB</name>
<keyword evidence="8" id="KW-0408">Iron</keyword>
<dbReference type="InterPro" id="IPR051535">
    <property type="entry name" value="Siderophore_ABC-ATPase"/>
</dbReference>
<keyword evidence="7 12" id="KW-0067">ATP-binding</keyword>
<keyword evidence="10" id="KW-0472">Membrane</keyword>
<dbReference type="InterPro" id="IPR027417">
    <property type="entry name" value="P-loop_NTPase"/>
</dbReference>
<feature type="domain" description="ABC transporter" evidence="11">
    <location>
        <begin position="2"/>
        <end position="236"/>
    </location>
</feature>
<evidence type="ECO:0000256" key="1">
    <source>
        <dbReference type="ARBA" id="ARBA00004202"/>
    </source>
</evidence>
<comment type="caution">
    <text evidence="12">The sequence shown here is derived from an EMBL/GenBank/DDBJ whole genome shotgun (WGS) entry which is preliminary data.</text>
</comment>
<comment type="similarity">
    <text evidence="2">Belongs to the ABC transporter superfamily.</text>
</comment>
<evidence type="ECO:0000256" key="4">
    <source>
        <dbReference type="ARBA" id="ARBA00022475"/>
    </source>
</evidence>
<accession>A0A843YA18</accession>
<keyword evidence="4" id="KW-1003">Cell membrane</keyword>
<dbReference type="GO" id="GO:0005524">
    <property type="term" value="F:ATP binding"/>
    <property type="evidence" value="ECO:0007669"/>
    <property type="project" value="UniProtKB-KW"/>
</dbReference>
<evidence type="ECO:0000256" key="8">
    <source>
        <dbReference type="ARBA" id="ARBA00023004"/>
    </source>
</evidence>
<evidence type="ECO:0000256" key="10">
    <source>
        <dbReference type="ARBA" id="ARBA00023136"/>
    </source>
</evidence>
<dbReference type="InterPro" id="IPR003439">
    <property type="entry name" value="ABC_transporter-like_ATP-bd"/>
</dbReference>
<dbReference type="InterPro" id="IPR003593">
    <property type="entry name" value="AAA+_ATPase"/>
</dbReference>
<dbReference type="EMBL" id="WIBF01000002">
    <property type="protein sequence ID" value="MQQ07776.1"/>
    <property type="molecule type" value="Genomic_DNA"/>
</dbReference>
<evidence type="ECO:0000256" key="7">
    <source>
        <dbReference type="ARBA" id="ARBA00022840"/>
    </source>
</evidence>
<dbReference type="GO" id="GO:0005886">
    <property type="term" value="C:plasma membrane"/>
    <property type="evidence" value="ECO:0007669"/>
    <property type="project" value="UniProtKB-SubCell"/>
</dbReference>
<dbReference type="Gene3D" id="3.40.50.300">
    <property type="entry name" value="P-loop containing nucleotide triphosphate hydrolases"/>
    <property type="match status" value="1"/>
</dbReference>
<gene>
    <name evidence="12" type="ORF">GFB49_04875</name>
</gene>
<protein>
    <submittedName>
        <fullName evidence="12">ATP-binding cassette domain-containing protein</fullName>
    </submittedName>
</protein>
<keyword evidence="6" id="KW-0547">Nucleotide-binding</keyword>
<evidence type="ECO:0000256" key="9">
    <source>
        <dbReference type="ARBA" id="ARBA00023065"/>
    </source>
</evidence>
<organism evidence="12 13">
    <name type="scientific">Tritonibacter litoralis</name>
    <dbReference type="NCBI Taxonomy" id="2662264"/>
    <lineage>
        <taxon>Bacteria</taxon>
        <taxon>Pseudomonadati</taxon>
        <taxon>Pseudomonadota</taxon>
        <taxon>Alphaproteobacteria</taxon>
        <taxon>Rhodobacterales</taxon>
        <taxon>Paracoccaceae</taxon>
        <taxon>Tritonibacter</taxon>
    </lineage>
</organism>
<evidence type="ECO:0000256" key="5">
    <source>
        <dbReference type="ARBA" id="ARBA00022496"/>
    </source>
</evidence>
<evidence type="ECO:0000313" key="12">
    <source>
        <dbReference type="EMBL" id="MQQ07776.1"/>
    </source>
</evidence>
<dbReference type="Proteomes" id="UP000444174">
    <property type="component" value="Unassembled WGS sequence"/>
</dbReference>
<dbReference type="SMART" id="SM00382">
    <property type="entry name" value="AAA"/>
    <property type="match status" value="1"/>
</dbReference>
<evidence type="ECO:0000256" key="3">
    <source>
        <dbReference type="ARBA" id="ARBA00022448"/>
    </source>
</evidence>
<keyword evidence="9" id="KW-0406">Ion transport</keyword>
<dbReference type="CDD" id="cd03214">
    <property type="entry name" value="ABC_Iron-Siderophores_B12_Hemin"/>
    <property type="match status" value="1"/>
</dbReference>
<keyword evidence="13" id="KW-1185">Reference proteome</keyword>
<keyword evidence="3" id="KW-0813">Transport</keyword>
<sequence>MIEISNLSYSIAGQQILDGINTHLQRNQITALIGPNGAGKSTLLGAIGRQVDINTGQIKIDGEDLQNITPQDQARLMAIVAQHLHVGSRIRVVDLLGFGRWPHAKGRLGPQDHFIIQSALAQFDLTDLENRFLDELSGGQRQRAFLAMAHAQDADWLLLDEPLNNLDLKHGRSLMAHLRQMVSEKSKSVVVVLHDLNFTLAWADQIVAMRDGQVVFAGPTTTVATSEALSDLYQTPIELLNLNGHFFAQYHR</sequence>
<evidence type="ECO:0000256" key="2">
    <source>
        <dbReference type="ARBA" id="ARBA00005417"/>
    </source>
</evidence>